<dbReference type="Pfam" id="PF00005">
    <property type="entry name" value="ABC_tran"/>
    <property type="match status" value="1"/>
</dbReference>
<dbReference type="InterPro" id="IPR007492">
    <property type="entry name" value="LytTR_DNA-bd_dom"/>
</dbReference>
<dbReference type="PIRSF" id="PIRSF036612">
    <property type="entry name" value="ABC_ATP_LytTR"/>
    <property type="match status" value="1"/>
</dbReference>
<dbReference type="SMART" id="SM00850">
    <property type="entry name" value="LytTR"/>
    <property type="match status" value="1"/>
</dbReference>
<sequence>MSILTINNLEMHEGHTLIFPAFSLEVSEQEVLSIYTNTNVRTVLIKMFMGEIPISNGEIKVQGISIESSKRDFFVSVGFCCLDDGLYERLTIKDHLSFYQKLYSSPLTVEEGLRIIQLETKKNKPIRHLSLSEKRRIQFGRLLFQNPILYIFEEPDQNADLETKRVFIKLIRELKQQGKTVLIFTSNMESALFVTSQVYRLDETGLQKLEVLSEEEANQEETHTMEKEEEVIVQPVHFEKIPTKVNDKIVLFDPPEIDYIESGQGQSQIYIKGEAYPSVFTMAELEKRLHPYGFFRCHRSYIVNLQKVREVVTFTRNSFSLVLMDAKKSSIPLSKNKMVELKEILRLK</sequence>
<dbReference type="InterPro" id="IPR012046">
    <property type="entry name" value="LytTR_ABC"/>
</dbReference>
<evidence type="ECO:0000259" key="2">
    <source>
        <dbReference type="PROSITE" id="PS50930"/>
    </source>
</evidence>
<reference evidence="3 4" key="1">
    <citation type="submission" date="2021-03" db="EMBL/GenBank/DDBJ databases">
        <title>Antimicrobial resistance genes in bacteria isolated from Japanese honey, and their potential for conferring macrolide and lincosamide resistance in the American foulbrood pathogen Paenibacillus larvae.</title>
        <authorList>
            <person name="Okamoto M."/>
            <person name="Kumagai M."/>
            <person name="Kanamori H."/>
            <person name="Takamatsu D."/>
        </authorList>
    </citation>
    <scope>NUCLEOTIDE SEQUENCE [LARGE SCALE GENOMIC DNA]</scope>
    <source>
        <strain evidence="3 4">J8TS2</strain>
    </source>
</reference>
<dbReference type="Pfam" id="PF04397">
    <property type="entry name" value="LytTR"/>
    <property type="match status" value="1"/>
</dbReference>
<gene>
    <name evidence="3" type="ORF">J8TS2_07020</name>
</gene>
<dbReference type="PANTHER" id="PTHR43038">
    <property type="entry name" value="ATP-BINDING CASSETTE, SUB-FAMILY H, MEMBER 1"/>
    <property type="match status" value="1"/>
</dbReference>
<dbReference type="Proteomes" id="UP000679950">
    <property type="component" value="Unassembled WGS sequence"/>
</dbReference>
<dbReference type="Gene3D" id="2.40.50.1020">
    <property type="entry name" value="LytTr DNA-binding domain"/>
    <property type="match status" value="1"/>
</dbReference>
<dbReference type="InterPro" id="IPR027417">
    <property type="entry name" value="P-loop_NTPase"/>
</dbReference>
<dbReference type="RefSeq" id="WP_212965513.1">
    <property type="nucleotide sequence ID" value="NZ_BORB01000004.1"/>
</dbReference>
<comment type="caution">
    <text evidence="3">The sequence shown here is derived from an EMBL/GenBank/DDBJ whole genome shotgun (WGS) entry which is preliminary data.</text>
</comment>
<proteinExistence type="predicted"/>
<dbReference type="PROSITE" id="PS50893">
    <property type="entry name" value="ABC_TRANSPORTER_2"/>
    <property type="match status" value="1"/>
</dbReference>
<dbReference type="PANTHER" id="PTHR43038:SF3">
    <property type="entry name" value="ABC TRANSPORTER G FAMILY MEMBER 20 ISOFORM X1"/>
    <property type="match status" value="1"/>
</dbReference>
<feature type="domain" description="HTH LytTR-type" evidence="2">
    <location>
        <begin position="241"/>
        <end position="347"/>
    </location>
</feature>
<evidence type="ECO:0000313" key="3">
    <source>
        <dbReference type="EMBL" id="GIN56383.1"/>
    </source>
</evidence>
<organism evidence="3 4">
    <name type="scientific">Lederbergia ruris</name>
    <dbReference type="NCBI Taxonomy" id="217495"/>
    <lineage>
        <taxon>Bacteria</taxon>
        <taxon>Bacillati</taxon>
        <taxon>Bacillota</taxon>
        <taxon>Bacilli</taxon>
        <taxon>Bacillales</taxon>
        <taxon>Bacillaceae</taxon>
        <taxon>Lederbergia</taxon>
    </lineage>
</organism>
<dbReference type="EMBL" id="BORB01000004">
    <property type="protein sequence ID" value="GIN56383.1"/>
    <property type="molecule type" value="Genomic_DNA"/>
</dbReference>
<evidence type="ECO:0000313" key="4">
    <source>
        <dbReference type="Proteomes" id="UP000679950"/>
    </source>
</evidence>
<feature type="domain" description="ABC transporter" evidence="1">
    <location>
        <begin position="4"/>
        <end position="228"/>
    </location>
</feature>
<dbReference type="SUPFAM" id="SSF52540">
    <property type="entry name" value="P-loop containing nucleoside triphosphate hydrolases"/>
    <property type="match status" value="1"/>
</dbReference>
<dbReference type="Gene3D" id="3.40.50.300">
    <property type="entry name" value="P-loop containing nucleotide triphosphate hydrolases"/>
    <property type="match status" value="1"/>
</dbReference>
<evidence type="ECO:0000259" key="1">
    <source>
        <dbReference type="PROSITE" id="PS50893"/>
    </source>
</evidence>
<accession>A0ABQ4KGC9</accession>
<protein>
    <submittedName>
        <fullName evidence="3">Transcriptional regulator</fullName>
    </submittedName>
</protein>
<name>A0ABQ4KGC9_9BACI</name>
<keyword evidence="4" id="KW-1185">Reference proteome</keyword>
<dbReference type="InterPro" id="IPR003439">
    <property type="entry name" value="ABC_transporter-like_ATP-bd"/>
</dbReference>
<dbReference type="PROSITE" id="PS50930">
    <property type="entry name" value="HTH_LYTTR"/>
    <property type="match status" value="1"/>
</dbReference>